<dbReference type="CDD" id="cd06261">
    <property type="entry name" value="TM_PBP2"/>
    <property type="match status" value="1"/>
</dbReference>
<accession>A0A7X9SXS6</accession>
<keyword evidence="2 7" id="KW-0813">Transport</keyword>
<dbReference type="InterPro" id="IPR050366">
    <property type="entry name" value="BP-dependent_transpt_permease"/>
</dbReference>
<dbReference type="Proteomes" id="UP000589552">
    <property type="component" value="Unassembled WGS sequence"/>
</dbReference>
<evidence type="ECO:0000256" key="5">
    <source>
        <dbReference type="ARBA" id="ARBA00022989"/>
    </source>
</evidence>
<gene>
    <name evidence="9" type="ORF">HF852_10530</name>
</gene>
<evidence type="ECO:0000256" key="4">
    <source>
        <dbReference type="ARBA" id="ARBA00022692"/>
    </source>
</evidence>
<dbReference type="Pfam" id="PF00528">
    <property type="entry name" value="BPD_transp_1"/>
    <property type="match status" value="1"/>
</dbReference>
<feature type="transmembrane region" description="Helical" evidence="7">
    <location>
        <begin position="64"/>
        <end position="87"/>
    </location>
</feature>
<proteinExistence type="inferred from homology"/>
<reference evidence="9 10" key="1">
    <citation type="submission" date="2020-04" db="EMBL/GenBank/DDBJ databases">
        <authorList>
            <person name="Hitch T.C.A."/>
            <person name="Wylensek D."/>
            <person name="Clavel T."/>
        </authorList>
    </citation>
    <scope>NUCLEOTIDE SEQUENCE [LARGE SCALE GENOMIC DNA]</scope>
    <source>
        <strain evidence="9 10">BL-383-APC-2I</strain>
    </source>
</reference>
<dbReference type="RefSeq" id="WP_168938236.1">
    <property type="nucleotide sequence ID" value="NZ_JABAGA010000007.1"/>
</dbReference>
<organism evidence="9 10">
    <name type="scientific">Corynebacterium xerosis</name>
    <dbReference type="NCBI Taxonomy" id="1725"/>
    <lineage>
        <taxon>Bacteria</taxon>
        <taxon>Bacillati</taxon>
        <taxon>Actinomycetota</taxon>
        <taxon>Actinomycetes</taxon>
        <taxon>Mycobacteriales</taxon>
        <taxon>Corynebacteriaceae</taxon>
        <taxon>Corynebacterium</taxon>
    </lineage>
</organism>
<dbReference type="PANTHER" id="PTHR43386:SF23">
    <property type="entry name" value="ABC TRANSPORTER"/>
    <property type="match status" value="1"/>
</dbReference>
<evidence type="ECO:0000313" key="10">
    <source>
        <dbReference type="Proteomes" id="UP000589552"/>
    </source>
</evidence>
<feature type="transmembrane region" description="Helical" evidence="7">
    <location>
        <begin position="228"/>
        <end position="250"/>
    </location>
</feature>
<protein>
    <submittedName>
        <fullName evidence="9">ABC transporter permease</fullName>
    </submittedName>
</protein>
<dbReference type="PROSITE" id="PS50928">
    <property type="entry name" value="ABC_TM1"/>
    <property type="match status" value="1"/>
</dbReference>
<dbReference type="GO" id="GO:0055085">
    <property type="term" value="P:transmembrane transport"/>
    <property type="evidence" value="ECO:0007669"/>
    <property type="project" value="InterPro"/>
</dbReference>
<dbReference type="PANTHER" id="PTHR43386">
    <property type="entry name" value="OLIGOPEPTIDE TRANSPORT SYSTEM PERMEASE PROTEIN APPC"/>
    <property type="match status" value="1"/>
</dbReference>
<keyword evidence="5 7" id="KW-1133">Transmembrane helix</keyword>
<keyword evidence="6 7" id="KW-0472">Membrane</keyword>
<comment type="caution">
    <text evidence="9">The sequence shown here is derived from an EMBL/GenBank/DDBJ whole genome shotgun (WGS) entry which is preliminary data.</text>
</comment>
<evidence type="ECO:0000256" key="7">
    <source>
        <dbReference type="RuleBase" id="RU363032"/>
    </source>
</evidence>
<keyword evidence="4 7" id="KW-0812">Transmembrane</keyword>
<evidence type="ECO:0000313" key="9">
    <source>
        <dbReference type="EMBL" id="NMF10020.1"/>
    </source>
</evidence>
<dbReference type="EMBL" id="JABAGA010000007">
    <property type="protein sequence ID" value="NMF10020.1"/>
    <property type="molecule type" value="Genomic_DNA"/>
</dbReference>
<evidence type="ECO:0000259" key="8">
    <source>
        <dbReference type="PROSITE" id="PS50928"/>
    </source>
</evidence>
<comment type="subcellular location">
    <subcellularLocation>
        <location evidence="1 7">Cell membrane</location>
        <topology evidence="1 7">Multi-pass membrane protein</topology>
    </subcellularLocation>
</comment>
<feature type="domain" description="ABC transmembrane type-1" evidence="8">
    <location>
        <begin position="60"/>
        <end position="250"/>
    </location>
</feature>
<evidence type="ECO:0000256" key="6">
    <source>
        <dbReference type="ARBA" id="ARBA00023136"/>
    </source>
</evidence>
<dbReference type="InterPro" id="IPR000515">
    <property type="entry name" value="MetI-like"/>
</dbReference>
<dbReference type="InterPro" id="IPR035906">
    <property type="entry name" value="MetI-like_sf"/>
</dbReference>
<sequence>MRRFRFLPLAALLLYAFLVPLLWPEPTADFSRALLPPGGDWIAGTDHYGFDLWSRTATGLRTSLFIGLISACAATAIGMIVGLAAAARGGWIDRVLMRGTDAVNSIPHLILSVVIVALFRGSVPALVLAIALTHWPQVARIVRSTVLSVRESEYVAAAYGAGATGRSVLAGHLLPVAAGQAVIAVAMLVPHAVWHESALSFLGLGLQPDQPSLGTLLDQARADIMTGAWWALAVPGAVLLAASLSLLALVPRNVLLGDAHAPARKAAP</sequence>
<dbReference type="SUPFAM" id="SSF161098">
    <property type="entry name" value="MetI-like"/>
    <property type="match status" value="1"/>
</dbReference>
<dbReference type="GO" id="GO:0005886">
    <property type="term" value="C:plasma membrane"/>
    <property type="evidence" value="ECO:0007669"/>
    <property type="project" value="UniProtKB-SubCell"/>
</dbReference>
<comment type="similarity">
    <text evidence="7">Belongs to the binding-protein-dependent transport system permease family.</text>
</comment>
<evidence type="ECO:0000256" key="1">
    <source>
        <dbReference type="ARBA" id="ARBA00004651"/>
    </source>
</evidence>
<evidence type="ECO:0000256" key="3">
    <source>
        <dbReference type="ARBA" id="ARBA00022475"/>
    </source>
</evidence>
<dbReference type="AlphaFoldDB" id="A0A7X9SXS6"/>
<evidence type="ECO:0000256" key="2">
    <source>
        <dbReference type="ARBA" id="ARBA00022448"/>
    </source>
</evidence>
<feature type="transmembrane region" description="Helical" evidence="7">
    <location>
        <begin position="108"/>
        <end position="132"/>
    </location>
</feature>
<keyword evidence="3" id="KW-1003">Cell membrane</keyword>
<dbReference type="Gene3D" id="1.10.3720.10">
    <property type="entry name" value="MetI-like"/>
    <property type="match status" value="1"/>
</dbReference>
<name>A0A7X9SXS6_9CORY</name>